<dbReference type="Pfam" id="PF00535">
    <property type="entry name" value="Glycos_transf_2"/>
    <property type="match status" value="2"/>
</dbReference>
<feature type="transmembrane region" description="Helical" evidence="4">
    <location>
        <begin position="772"/>
        <end position="790"/>
    </location>
</feature>
<dbReference type="Proteomes" id="UP001317705">
    <property type="component" value="Chromosome"/>
</dbReference>
<organism evidence="6 7">
    <name type="scientific">Geotalea uraniireducens</name>
    <dbReference type="NCBI Taxonomy" id="351604"/>
    <lineage>
        <taxon>Bacteria</taxon>
        <taxon>Pseudomonadati</taxon>
        <taxon>Thermodesulfobacteriota</taxon>
        <taxon>Desulfuromonadia</taxon>
        <taxon>Geobacterales</taxon>
        <taxon>Geobacteraceae</taxon>
        <taxon>Geotalea</taxon>
    </lineage>
</organism>
<sequence>MADWFFIFLTLLLVYIYVGYPAVLFLLAKLLPRGHRRDERYEPTVTLIISAHNEEQVIGAKLENALATDYPPAKLTITVVSDGSTDRTDEIVRSFADRGVVLVRPAERRGKTAGLNVALAGVTSELVVFSDANAIYDRLAVRRLVRHFADERVGYAVGNARYESTGDTAAGSSEGAYWNGEVMVKEWESAFSSVVGGDGAIYAIRTRLYEPLQETDINDFVNPLQIVAKGYRGIFDPEAWCTEKPAGLFEKEFSRKVRIANRSFNGFLRVPAAANPFKAGRFAWQLISHKLLRWFSPFILCLHLFAALAAADTRRLADLPAMGCVFLYGILAFLALVGWFQDKNGQPGRLFSFAYYFALMNVASAGGILLRLRGTVISVWDTVREQSTRRNVSANMLPFLLVGVLAAVAIRVALILDVYPQFLQALEYLILLVLFYTYLGYPLLIGGLARLFAVSVRRDEGFLPAVTLLIVAFNEEAEIEAKMLNSLTLNYPPERLRIIVASDGSTDGTNAIVERYRDRVELLSFAVNRGKIAALNEAMSSIDSEIVVFSDANVMYEPDALIKLVRNFSDPRVGGVSGRVCLLNDTVSYRDSEKSYYSIEHFIQAKEGETGAVVGADGAMYAIRRTLFRAPPADTILDDFAISMRIASAGHLVIHEREAVGWEYNHLEMDGEFRRKARIIAGGFQCLLRREIVTLPSQPLLLFKFISHKVLRWFSGVLVTVLFFLLLQSWLAGHGEGPLLEAVLYGMTVALAVAALAHLLPFLRKITPISMVYYFFMLTGASLLGLYRELTGTQQVTWRRGTT</sequence>
<feature type="domain" description="Glycosyltransferase 2-like" evidence="5">
    <location>
        <begin position="47"/>
        <end position="175"/>
    </location>
</feature>
<name>A0ABM8EKW9_9BACT</name>
<dbReference type="Gene3D" id="3.90.550.10">
    <property type="entry name" value="Spore Coat Polysaccharide Biosynthesis Protein SpsA, Chain A"/>
    <property type="match status" value="2"/>
</dbReference>
<reference evidence="6 7" key="1">
    <citation type="submission" date="2022-12" db="EMBL/GenBank/DDBJ databases">
        <title>Polyphasic characterization of Geotalea uranireducens NIT-SL11 newly isolated from a complex of sewage sludge and microbially reduced graphene oxide.</title>
        <authorList>
            <person name="Xie L."/>
            <person name="Yoshida N."/>
            <person name="Meng L."/>
        </authorList>
    </citation>
    <scope>NUCLEOTIDE SEQUENCE [LARGE SCALE GENOMIC DNA]</scope>
    <source>
        <strain evidence="6 7">NIT-SL11</strain>
    </source>
</reference>
<dbReference type="PANTHER" id="PTHR43630:SF1">
    <property type="entry name" value="POLY-BETA-1,6-N-ACETYL-D-GLUCOSAMINE SYNTHASE"/>
    <property type="match status" value="1"/>
</dbReference>
<feature type="transmembrane region" description="Helical" evidence="4">
    <location>
        <begin position="291"/>
        <end position="311"/>
    </location>
</feature>
<evidence type="ECO:0000256" key="3">
    <source>
        <dbReference type="ARBA" id="ARBA00022679"/>
    </source>
</evidence>
<feature type="transmembrane region" description="Helical" evidence="4">
    <location>
        <begin position="317"/>
        <end position="341"/>
    </location>
</feature>
<protein>
    <recommendedName>
        <fullName evidence="5">Glycosyltransferase 2-like domain-containing protein</fullName>
    </recommendedName>
</protein>
<evidence type="ECO:0000259" key="5">
    <source>
        <dbReference type="Pfam" id="PF00535"/>
    </source>
</evidence>
<dbReference type="RefSeq" id="WP_281999166.1">
    <property type="nucleotide sequence ID" value="NZ_AP027151.1"/>
</dbReference>
<feature type="transmembrane region" description="Helical" evidence="4">
    <location>
        <begin position="6"/>
        <end position="27"/>
    </location>
</feature>
<feature type="transmembrane region" description="Helical" evidence="4">
    <location>
        <begin position="710"/>
        <end position="730"/>
    </location>
</feature>
<evidence type="ECO:0000256" key="4">
    <source>
        <dbReference type="SAM" id="Phobius"/>
    </source>
</evidence>
<proteinExistence type="inferred from homology"/>
<feature type="transmembrane region" description="Helical" evidence="4">
    <location>
        <begin position="392"/>
        <end position="416"/>
    </location>
</feature>
<evidence type="ECO:0000313" key="6">
    <source>
        <dbReference type="EMBL" id="BDV43050.1"/>
    </source>
</evidence>
<dbReference type="InterPro" id="IPR001173">
    <property type="entry name" value="Glyco_trans_2-like"/>
</dbReference>
<dbReference type="PANTHER" id="PTHR43630">
    <property type="entry name" value="POLY-BETA-1,6-N-ACETYL-D-GLUCOSAMINE SYNTHASE"/>
    <property type="match status" value="1"/>
</dbReference>
<keyword evidence="7" id="KW-1185">Reference proteome</keyword>
<accession>A0ABM8EKW9</accession>
<comment type="similarity">
    <text evidence="1">Belongs to the glycosyltransferase 2 family.</text>
</comment>
<keyword evidence="4" id="KW-0812">Transmembrane</keyword>
<feature type="transmembrane region" description="Helical" evidence="4">
    <location>
        <begin position="353"/>
        <end position="372"/>
    </location>
</feature>
<keyword evidence="3" id="KW-0808">Transferase</keyword>
<gene>
    <name evidence="6" type="ORF">GURASL_19730</name>
</gene>
<keyword evidence="4" id="KW-1133">Transmembrane helix</keyword>
<feature type="domain" description="Glycosyltransferase 2-like" evidence="5">
    <location>
        <begin position="468"/>
        <end position="625"/>
    </location>
</feature>
<dbReference type="CDD" id="cd06439">
    <property type="entry name" value="CESA_like_1"/>
    <property type="match status" value="2"/>
</dbReference>
<evidence type="ECO:0000256" key="1">
    <source>
        <dbReference type="ARBA" id="ARBA00006739"/>
    </source>
</evidence>
<dbReference type="InterPro" id="IPR029044">
    <property type="entry name" value="Nucleotide-diphossugar_trans"/>
</dbReference>
<keyword evidence="4" id="KW-0472">Membrane</keyword>
<feature type="transmembrane region" description="Helical" evidence="4">
    <location>
        <begin position="742"/>
        <end position="760"/>
    </location>
</feature>
<keyword evidence="2" id="KW-0328">Glycosyltransferase</keyword>
<evidence type="ECO:0000313" key="7">
    <source>
        <dbReference type="Proteomes" id="UP001317705"/>
    </source>
</evidence>
<feature type="transmembrane region" description="Helical" evidence="4">
    <location>
        <begin position="428"/>
        <end position="449"/>
    </location>
</feature>
<dbReference type="SUPFAM" id="SSF53448">
    <property type="entry name" value="Nucleotide-diphospho-sugar transferases"/>
    <property type="match status" value="2"/>
</dbReference>
<evidence type="ECO:0000256" key="2">
    <source>
        <dbReference type="ARBA" id="ARBA00022676"/>
    </source>
</evidence>
<dbReference type="EMBL" id="AP027151">
    <property type="protein sequence ID" value="BDV43050.1"/>
    <property type="molecule type" value="Genomic_DNA"/>
</dbReference>